<feature type="compositionally biased region" description="Polar residues" evidence="1">
    <location>
        <begin position="288"/>
        <end position="297"/>
    </location>
</feature>
<evidence type="ECO:0000313" key="3">
    <source>
        <dbReference type="Proteomes" id="UP000053144"/>
    </source>
</evidence>
<evidence type="ECO:0000313" key="2">
    <source>
        <dbReference type="EMBL" id="KOM38014.1"/>
    </source>
</evidence>
<accession>A0A0L9U6I0</accession>
<name>A0A0L9U6I0_PHAAN</name>
<gene>
    <name evidence="2" type="ORF">LR48_Vigan03g139600</name>
</gene>
<dbReference type="Gramene" id="KOM38014">
    <property type="protein sequence ID" value="KOM38014"/>
    <property type="gene ID" value="LR48_Vigan03g139600"/>
</dbReference>
<evidence type="ECO:0000256" key="1">
    <source>
        <dbReference type="SAM" id="MobiDB-lite"/>
    </source>
</evidence>
<feature type="region of interest" description="Disordered" evidence="1">
    <location>
        <begin position="267"/>
        <end position="301"/>
    </location>
</feature>
<dbReference type="Proteomes" id="UP000053144">
    <property type="component" value="Chromosome 3"/>
</dbReference>
<dbReference type="EMBL" id="CM003373">
    <property type="protein sequence ID" value="KOM38014.1"/>
    <property type="molecule type" value="Genomic_DNA"/>
</dbReference>
<protein>
    <submittedName>
        <fullName evidence="2">Uncharacterized protein</fullName>
    </submittedName>
</protein>
<organism evidence="2 3">
    <name type="scientific">Phaseolus angularis</name>
    <name type="common">Azuki bean</name>
    <name type="synonym">Vigna angularis</name>
    <dbReference type="NCBI Taxonomy" id="3914"/>
    <lineage>
        <taxon>Eukaryota</taxon>
        <taxon>Viridiplantae</taxon>
        <taxon>Streptophyta</taxon>
        <taxon>Embryophyta</taxon>
        <taxon>Tracheophyta</taxon>
        <taxon>Spermatophyta</taxon>
        <taxon>Magnoliopsida</taxon>
        <taxon>eudicotyledons</taxon>
        <taxon>Gunneridae</taxon>
        <taxon>Pentapetalae</taxon>
        <taxon>rosids</taxon>
        <taxon>fabids</taxon>
        <taxon>Fabales</taxon>
        <taxon>Fabaceae</taxon>
        <taxon>Papilionoideae</taxon>
        <taxon>50 kb inversion clade</taxon>
        <taxon>NPAAA clade</taxon>
        <taxon>indigoferoid/millettioid clade</taxon>
        <taxon>Phaseoleae</taxon>
        <taxon>Vigna</taxon>
    </lineage>
</organism>
<dbReference type="AlphaFoldDB" id="A0A0L9U6I0"/>
<proteinExistence type="predicted"/>
<sequence>MNHPPHLPQHPSDSASTSSKFLFPKDVYFSVWGRSHPVQPHVILQHRSVQSSCKLDVTAVHCKNAGGVRQLALKSFGLLGTRAFKHLAVRPRKFSVLRPQPPGHSWPQILKRSVVRHQWYSPFSFNRSTIHGYERSSIRPFDLPDVRSLGLNPFGLNRSAFRGLKRPVNFQPQTFLPSATQPHRRLNTFGLNRSAFRGLKRPAFFLTDVRQLAFFLIDVRSLVLGHTWSRVQTFNRSAIRCHCRSAIFKTTIKNECQKLGPTFDQLSSTSKTRRSCHPLKVAHPGRPSRTSRTQSFPRPQAFNDRPHMPLGLYRSVIHDHKHSSTRPFEITGFWSSDLTARSSLASHAP</sequence>
<reference evidence="3" key="1">
    <citation type="journal article" date="2015" name="Proc. Natl. Acad. Sci. U.S.A.">
        <title>Genome sequencing of adzuki bean (Vigna angularis) provides insight into high starch and low fat accumulation and domestication.</title>
        <authorList>
            <person name="Yang K."/>
            <person name="Tian Z."/>
            <person name="Chen C."/>
            <person name="Luo L."/>
            <person name="Zhao B."/>
            <person name="Wang Z."/>
            <person name="Yu L."/>
            <person name="Li Y."/>
            <person name="Sun Y."/>
            <person name="Li W."/>
            <person name="Chen Y."/>
            <person name="Li Y."/>
            <person name="Zhang Y."/>
            <person name="Ai D."/>
            <person name="Zhao J."/>
            <person name="Shang C."/>
            <person name="Ma Y."/>
            <person name="Wu B."/>
            <person name="Wang M."/>
            <person name="Gao L."/>
            <person name="Sun D."/>
            <person name="Zhang P."/>
            <person name="Guo F."/>
            <person name="Wang W."/>
            <person name="Li Y."/>
            <person name="Wang J."/>
            <person name="Varshney R.K."/>
            <person name="Wang J."/>
            <person name="Ling H.Q."/>
            <person name="Wan P."/>
        </authorList>
    </citation>
    <scope>NUCLEOTIDE SEQUENCE</scope>
    <source>
        <strain evidence="3">cv. Jingnong 6</strain>
    </source>
</reference>